<dbReference type="AlphaFoldDB" id="A0A545UYP5"/>
<feature type="compositionally biased region" description="Basic residues" evidence="1">
    <location>
        <begin position="1"/>
        <end position="19"/>
    </location>
</feature>
<keyword evidence="3" id="KW-1185">Reference proteome</keyword>
<name>A0A545UYP5_9HYPO</name>
<proteinExistence type="predicted"/>
<gene>
    <name evidence="2" type="ORF">IF1G_06570</name>
</gene>
<evidence type="ECO:0000313" key="2">
    <source>
        <dbReference type="EMBL" id="TQV94559.1"/>
    </source>
</evidence>
<reference evidence="2 3" key="1">
    <citation type="journal article" date="2019" name="Appl. Microbiol. Biotechnol.">
        <title>Genome sequence of Isaria javanica and comparative genome analysis insights into family S53 peptidase evolution in fungal entomopathogens.</title>
        <authorList>
            <person name="Lin R."/>
            <person name="Zhang X."/>
            <person name="Xin B."/>
            <person name="Zou M."/>
            <person name="Gao Y."/>
            <person name="Qin F."/>
            <person name="Hu Q."/>
            <person name="Xie B."/>
            <person name="Cheng X."/>
        </authorList>
    </citation>
    <scope>NUCLEOTIDE SEQUENCE [LARGE SCALE GENOMIC DNA]</scope>
    <source>
        <strain evidence="2 3">IJ1G</strain>
    </source>
</reference>
<organism evidence="2 3">
    <name type="scientific">Cordyceps javanica</name>
    <dbReference type="NCBI Taxonomy" id="43265"/>
    <lineage>
        <taxon>Eukaryota</taxon>
        <taxon>Fungi</taxon>
        <taxon>Dikarya</taxon>
        <taxon>Ascomycota</taxon>
        <taxon>Pezizomycotina</taxon>
        <taxon>Sordariomycetes</taxon>
        <taxon>Hypocreomycetidae</taxon>
        <taxon>Hypocreales</taxon>
        <taxon>Cordycipitaceae</taxon>
        <taxon>Cordyceps</taxon>
    </lineage>
</organism>
<sequence>MPVRARAQKKKKRKKKRRESLHPAHERWRRPPAKRSETQRNVAKRSASGQHLYSYLLDYQYQYQMPDQQLQQLAALPTGHKVCHRHDPCNHGLLGRRQAGKYRDKVPNLSVQHHCSAQHGTA</sequence>
<protein>
    <submittedName>
        <fullName evidence="2">Uncharacterized protein</fullName>
    </submittedName>
</protein>
<evidence type="ECO:0000313" key="3">
    <source>
        <dbReference type="Proteomes" id="UP000315783"/>
    </source>
</evidence>
<dbReference type="EMBL" id="SPUK01000009">
    <property type="protein sequence ID" value="TQV94559.1"/>
    <property type="molecule type" value="Genomic_DNA"/>
</dbReference>
<evidence type="ECO:0000256" key="1">
    <source>
        <dbReference type="SAM" id="MobiDB-lite"/>
    </source>
</evidence>
<dbReference type="Proteomes" id="UP000315783">
    <property type="component" value="Unassembled WGS sequence"/>
</dbReference>
<comment type="caution">
    <text evidence="2">The sequence shown here is derived from an EMBL/GenBank/DDBJ whole genome shotgun (WGS) entry which is preliminary data.</text>
</comment>
<feature type="region of interest" description="Disordered" evidence="1">
    <location>
        <begin position="1"/>
        <end position="48"/>
    </location>
</feature>
<accession>A0A545UYP5</accession>